<sequence length="569" mass="63308">MSRASVFTGVDVHAKRNHDEHHTSELPEDQLTVRRGQAFKVTLDLAKPFKQGIDSLVLIASTGGKRSLARSLACPTCRSISDVCMNFWGKKVLPVLVTPPADAPIGRYALKATLWGEDKTVATLVLLYNPWFSGDSVFLADEQERREYVGPPYDMVDICLNILDKSLNYRKNPAGDLASRGDPVYVGRVISAMINSPDDRGVVMGNWSDSFEGGLSPSHWSGSHDILSMWKNNNFRTVKYGQCWVFAGVMCSVMRLLGIPTRVVSNFVSAHDTDASLTIDVYHADEGARRKESNDSIWNYHVWVESWMKRPDLKANGKYDGWQVLDATPQEASDGLYQCGPSSLVAIFNGETQLPYDVPFVFAEVNADCVDWLTKADGTDVKMSSDTKRVGKSVSTKAVGYNKRLDITRTYKHREGEYPGRVRQPRARLTRKSAAVFQARKRSGPCSGTPSAMTKTACPTIQLGACKIVQPTNVRKNTTGKKKCCECFQLSFGDPLEMVMKELDLLVWQVNGFVRQHQVAYGEVIFMNPLQETLTGMTLTVSGSGLLRQEPQPRPRSPFKDKDPCLKVE</sequence>
<dbReference type="InterPro" id="IPR023608">
    <property type="entry name" value="Transglutaminase_animal"/>
</dbReference>
<dbReference type="GO" id="GO:0003810">
    <property type="term" value="F:protein-glutamine gamma-glutamyltransferase activity"/>
    <property type="evidence" value="ECO:0007669"/>
    <property type="project" value="InterPro"/>
</dbReference>
<feature type="compositionally biased region" description="Basic and acidic residues" evidence="3">
    <location>
        <begin position="558"/>
        <end position="569"/>
    </location>
</feature>
<dbReference type="SUPFAM" id="SSF81296">
    <property type="entry name" value="E set domains"/>
    <property type="match status" value="1"/>
</dbReference>
<dbReference type="Pfam" id="PF01841">
    <property type="entry name" value="Transglut_core"/>
    <property type="match status" value="1"/>
</dbReference>
<dbReference type="SMART" id="SM00460">
    <property type="entry name" value="TGc"/>
    <property type="match status" value="1"/>
</dbReference>
<organism evidence="5 6">
    <name type="scientific">Hippocampus comes</name>
    <name type="common">Tiger tail seahorse</name>
    <dbReference type="NCBI Taxonomy" id="109280"/>
    <lineage>
        <taxon>Eukaryota</taxon>
        <taxon>Metazoa</taxon>
        <taxon>Chordata</taxon>
        <taxon>Craniata</taxon>
        <taxon>Vertebrata</taxon>
        <taxon>Euteleostomi</taxon>
        <taxon>Actinopterygii</taxon>
        <taxon>Neopterygii</taxon>
        <taxon>Teleostei</taxon>
        <taxon>Neoteleostei</taxon>
        <taxon>Acanthomorphata</taxon>
        <taxon>Syngnathiaria</taxon>
        <taxon>Syngnathiformes</taxon>
        <taxon>Syngnathoidei</taxon>
        <taxon>Syngnathidae</taxon>
        <taxon>Hippocampus</taxon>
    </lineage>
</organism>
<evidence type="ECO:0000256" key="2">
    <source>
        <dbReference type="PIRSR" id="PIRSR000459-1"/>
    </source>
</evidence>
<feature type="region of interest" description="Disordered" evidence="3">
    <location>
        <begin position="545"/>
        <end position="569"/>
    </location>
</feature>
<dbReference type="Pfam" id="PF00868">
    <property type="entry name" value="Transglut_N"/>
    <property type="match status" value="1"/>
</dbReference>
<dbReference type="InterPro" id="IPR038765">
    <property type="entry name" value="Papain-like_cys_pep_sf"/>
</dbReference>
<reference evidence="5" key="1">
    <citation type="submission" date="2025-08" db="UniProtKB">
        <authorList>
            <consortium name="Ensembl"/>
        </authorList>
    </citation>
    <scope>IDENTIFICATION</scope>
</reference>
<reference evidence="5" key="2">
    <citation type="submission" date="2025-09" db="UniProtKB">
        <authorList>
            <consortium name="Ensembl"/>
        </authorList>
    </citation>
    <scope>IDENTIFICATION</scope>
</reference>
<dbReference type="Gene3D" id="3.90.260.10">
    <property type="entry name" value="Transglutaminase-like"/>
    <property type="match status" value="1"/>
</dbReference>
<dbReference type="PANTHER" id="PTHR11590">
    <property type="entry name" value="PROTEIN-GLUTAMINE GAMMA-GLUTAMYLTRANSFERASE"/>
    <property type="match status" value="1"/>
</dbReference>
<dbReference type="PANTHER" id="PTHR11590:SF81">
    <property type="entry name" value="PROTEIN-GLUTAMINE GAMMA-GLUTAMYLTRANSFERASE K-LIKE ISOFORM X4"/>
    <property type="match status" value="1"/>
</dbReference>
<dbReference type="SUPFAM" id="SSF49309">
    <property type="entry name" value="Transglutaminase, two C-terminal domains"/>
    <property type="match status" value="1"/>
</dbReference>
<comment type="similarity">
    <text evidence="1">Belongs to the transglutaminase superfamily. Transglutaminase family.</text>
</comment>
<dbReference type="Gene3D" id="2.60.40.10">
    <property type="entry name" value="Immunoglobulins"/>
    <property type="match status" value="2"/>
</dbReference>
<feature type="active site" evidence="2">
    <location>
        <position position="243"/>
    </location>
</feature>
<keyword evidence="6" id="KW-1185">Reference proteome</keyword>
<dbReference type="OMA" id="GRYQMTA"/>
<dbReference type="GeneTree" id="ENSGT01050000244866"/>
<protein>
    <recommendedName>
        <fullName evidence="4">Transglutaminase-like domain-containing protein</fullName>
    </recommendedName>
</protein>
<dbReference type="InterPro" id="IPR014756">
    <property type="entry name" value="Ig_E-set"/>
</dbReference>
<dbReference type="InterPro" id="IPR036985">
    <property type="entry name" value="Transglutaminase-like_sf"/>
</dbReference>
<dbReference type="InterPro" id="IPR001102">
    <property type="entry name" value="Transglutaminase_N"/>
</dbReference>
<feature type="active site" evidence="2">
    <location>
        <position position="326"/>
    </location>
</feature>
<dbReference type="InterPro" id="IPR050779">
    <property type="entry name" value="Transglutaminase"/>
</dbReference>
<dbReference type="GO" id="GO:0007399">
    <property type="term" value="P:nervous system development"/>
    <property type="evidence" value="ECO:0007669"/>
    <property type="project" value="UniProtKB-ARBA"/>
</dbReference>
<dbReference type="AlphaFoldDB" id="A0A3Q3DE98"/>
<proteinExistence type="inferred from homology"/>
<feature type="active site" evidence="2">
    <location>
        <position position="301"/>
    </location>
</feature>
<evidence type="ECO:0000256" key="1">
    <source>
        <dbReference type="ARBA" id="ARBA00005968"/>
    </source>
</evidence>
<dbReference type="Proteomes" id="UP000264820">
    <property type="component" value="Unplaced"/>
</dbReference>
<dbReference type="PIRSF" id="PIRSF000459">
    <property type="entry name" value="TGM_EBP42"/>
    <property type="match status" value="1"/>
</dbReference>
<dbReference type="InterPro" id="IPR002931">
    <property type="entry name" value="Transglutaminase-like"/>
</dbReference>
<accession>A0A3Q3DE98</accession>
<dbReference type="Ensembl" id="ENSHCOT00000016136.1">
    <property type="protein sequence ID" value="ENSHCOP00000009884.1"/>
    <property type="gene ID" value="ENSHCOG00000012454.1"/>
</dbReference>
<dbReference type="InterPro" id="IPR036238">
    <property type="entry name" value="Transglutaminase_C_sf"/>
</dbReference>
<name>A0A3Q3DE98_HIPCM</name>
<dbReference type="InterPro" id="IPR013783">
    <property type="entry name" value="Ig-like_fold"/>
</dbReference>
<evidence type="ECO:0000259" key="4">
    <source>
        <dbReference type="SMART" id="SM00460"/>
    </source>
</evidence>
<evidence type="ECO:0000313" key="5">
    <source>
        <dbReference type="Ensembl" id="ENSHCOP00000009884.1"/>
    </source>
</evidence>
<dbReference type="SUPFAM" id="SSF54001">
    <property type="entry name" value="Cysteine proteinases"/>
    <property type="match status" value="1"/>
</dbReference>
<feature type="domain" description="Transglutaminase-like" evidence="4">
    <location>
        <begin position="235"/>
        <end position="329"/>
    </location>
</feature>
<evidence type="ECO:0000256" key="3">
    <source>
        <dbReference type="SAM" id="MobiDB-lite"/>
    </source>
</evidence>
<evidence type="ECO:0000313" key="6">
    <source>
        <dbReference type="Proteomes" id="UP000264820"/>
    </source>
</evidence>